<gene>
    <name evidence="5" type="ORF">NADFUDRAFT_82588</name>
</gene>
<evidence type="ECO:0008006" key="7">
    <source>
        <dbReference type="Google" id="ProtNLM"/>
    </source>
</evidence>
<keyword evidence="6" id="KW-1185">Reference proteome</keyword>
<dbReference type="PANTHER" id="PTHR13191">
    <property type="entry name" value="RIBOSOMAL RNA PROCESSING PROTEIN 7-RELATED"/>
    <property type="match status" value="1"/>
</dbReference>
<reference evidence="5 6" key="1">
    <citation type="journal article" date="2016" name="Proc. Natl. Acad. Sci. U.S.A.">
        <title>Comparative genomics of biotechnologically important yeasts.</title>
        <authorList>
            <person name="Riley R."/>
            <person name="Haridas S."/>
            <person name="Wolfe K.H."/>
            <person name="Lopes M.R."/>
            <person name="Hittinger C.T."/>
            <person name="Goeker M."/>
            <person name="Salamov A.A."/>
            <person name="Wisecaver J.H."/>
            <person name="Long T.M."/>
            <person name="Calvey C.H."/>
            <person name="Aerts A.L."/>
            <person name="Barry K.W."/>
            <person name="Choi C."/>
            <person name="Clum A."/>
            <person name="Coughlan A.Y."/>
            <person name="Deshpande S."/>
            <person name="Douglass A.P."/>
            <person name="Hanson S.J."/>
            <person name="Klenk H.-P."/>
            <person name="LaButti K.M."/>
            <person name="Lapidus A."/>
            <person name="Lindquist E.A."/>
            <person name="Lipzen A.M."/>
            <person name="Meier-Kolthoff J.P."/>
            <person name="Ohm R.A."/>
            <person name="Otillar R.P."/>
            <person name="Pangilinan J.L."/>
            <person name="Peng Y."/>
            <person name="Rokas A."/>
            <person name="Rosa C.A."/>
            <person name="Scheuner C."/>
            <person name="Sibirny A.A."/>
            <person name="Slot J.C."/>
            <person name="Stielow J.B."/>
            <person name="Sun H."/>
            <person name="Kurtzman C.P."/>
            <person name="Blackwell M."/>
            <person name="Grigoriev I.V."/>
            <person name="Jeffries T.W."/>
        </authorList>
    </citation>
    <scope>NUCLEOTIDE SEQUENCE [LARGE SCALE GENOMIC DNA]</scope>
    <source>
        <strain evidence="5 6">DSM 6958</strain>
    </source>
</reference>
<accession>A0A1E3PJB9</accession>
<dbReference type="AlphaFoldDB" id="A0A1E3PJB9"/>
<evidence type="ECO:0000313" key="5">
    <source>
        <dbReference type="EMBL" id="ODQ65546.1"/>
    </source>
</evidence>
<organism evidence="5 6">
    <name type="scientific">Nadsonia fulvescens var. elongata DSM 6958</name>
    <dbReference type="NCBI Taxonomy" id="857566"/>
    <lineage>
        <taxon>Eukaryota</taxon>
        <taxon>Fungi</taxon>
        <taxon>Dikarya</taxon>
        <taxon>Ascomycota</taxon>
        <taxon>Saccharomycotina</taxon>
        <taxon>Dipodascomycetes</taxon>
        <taxon>Dipodascales</taxon>
        <taxon>Dipodascales incertae sedis</taxon>
        <taxon>Nadsonia</taxon>
    </lineage>
</organism>
<dbReference type="Gene3D" id="6.10.250.1770">
    <property type="match status" value="1"/>
</dbReference>
<dbReference type="InterPro" id="IPR024326">
    <property type="entry name" value="RRP7_C"/>
</dbReference>
<feature type="coiled-coil region" evidence="2">
    <location>
        <begin position="227"/>
        <end position="254"/>
    </location>
</feature>
<dbReference type="Proteomes" id="UP000095009">
    <property type="component" value="Unassembled WGS sequence"/>
</dbReference>
<dbReference type="Pfam" id="PF17799">
    <property type="entry name" value="RRM_Rrp7"/>
    <property type="match status" value="1"/>
</dbReference>
<dbReference type="GO" id="GO:0032545">
    <property type="term" value="C:CURI complex"/>
    <property type="evidence" value="ECO:0007669"/>
    <property type="project" value="TreeGrafter"/>
</dbReference>
<sequence length="260" mass="29581">MVKAGLKLPDNINGYLPVPVQVGESASGDAIYHFVYMRRHQAHSSTAHGKNDERTVFAANLPADSTLSTIKAFCQGFGGSIVEKFIRDDNVETNGQIILVDKAACNRVLSFAKKIVKGEAEPFGWQGEGLNGTEKYLDKYLQTFPEREGLQSHVDEYMQRFAKAEEQKLREVQKMVNRVDDDGFTLVVSSKRKSKGGIGAEAPVEEVVSKPKKRNPEKTDFYKFQIRQQKKEKMNDLLRKFKNDQEKVRQLKESRRFTPY</sequence>
<dbReference type="GO" id="GO:0034456">
    <property type="term" value="C:UTP-C complex"/>
    <property type="evidence" value="ECO:0007669"/>
    <property type="project" value="TreeGrafter"/>
</dbReference>
<evidence type="ECO:0000259" key="3">
    <source>
        <dbReference type="Pfam" id="PF12923"/>
    </source>
</evidence>
<protein>
    <recommendedName>
        <fullName evidence="7">Ribosomal RNA-processing protein 7 C-terminal domain-containing protein</fullName>
    </recommendedName>
</protein>
<dbReference type="InterPro" id="IPR040447">
    <property type="entry name" value="RRM_Rrp7"/>
</dbReference>
<evidence type="ECO:0000256" key="1">
    <source>
        <dbReference type="ARBA" id="ARBA00006110"/>
    </source>
</evidence>
<dbReference type="InterPro" id="IPR040446">
    <property type="entry name" value="RRP7"/>
</dbReference>
<feature type="domain" description="Ribosomal RNA-processing protein 7 C-terminal" evidence="3">
    <location>
        <begin position="143"/>
        <end position="260"/>
    </location>
</feature>
<proteinExistence type="inferred from homology"/>
<comment type="similarity">
    <text evidence="1">Belongs to the RRP7 family.</text>
</comment>
<feature type="domain" description="Rrp7 RRM-like N-terminal" evidence="4">
    <location>
        <begin position="12"/>
        <end position="87"/>
    </location>
</feature>
<evidence type="ECO:0000256" key="2">
    <source>
        <dbReference type="SAM" id="Coils"/>
    </source>
</evidence>
<dbReference type="CDD" id="cd12950">
    <property type="entry name" value="RRP7_Rrp7p"/>
    <property type="match status" value="1"/>
</dbReference>
<feature type="coiled-coil region" evidence="2">
    <location>
        <begin position="147"/>
        <end position="182"/>
    </location>
</feature>
<dbReference type="EMBL" id="KV454409">
    <property type="protein sequence ID" value="ODQ65546.1"/>
    <property type="molecule type" value="Genomic_DNA"/>
</dbReference>
<dbReference type="GO" id="GO:0000028">
    <property type="term" value="P:ribosomal small subunit assembly"/>
    <property type="evidence" value="ECO:0007669"/>
    <property type="project" value="TreeGrafter"/>
</dbReference>
<keyword evidence="2" id="KW-0175">Coiled coil</keyword>
<name>A0A1E3PJB9_9ASCO</name>
<dbReference type="PANTHER" id="PTHR13191:SF0">
    <property type="entry name" value="RIBOSOMAL RNA-PROCESSING PROTEIN 7 HOMOLOG A-RELATED"/>
    <property type="match status" value="1"/>
</dbReference>
<dbReference type="OrthoDB" id="5390at2759"/>
<dbReference type="GO" id="GO:0006364">
    <property type="term" value="P:rRNA processing"/>
    <property type="evidence" value="ECO:0007669"/>
    <property type="project" value="TreeGrafter"/>
</dbReference>
<dbReference type="STRING" id="857566.A0A1E3PJB9"/>
<evidence type="ECO:0000313" key="6">
    <source>
        <dbReference type="Proteomes" id="UP000095009"/>
    </source>
</evidence>
<evidence type="ECO:0000259" key="4">
    <source>
        <dbReference type="Pfam" id="PF17799"/>
    </source>
</evidence>
<dbReference type="Pfam" id="PF12923">
    <property type="entry name" value="RRP7"/>
    <property type="match status" value="1"/>
</dbReference>